<dbReference type="RefSeq" id="WP_267770928.1">
    <property type="nucleotide sequence ID" value="NZ_JAPNKE010000002.1"/>
</dbReference>
<proteinExistence type="predicted"/>
<feature type="compositionally biased region" description="Low complexity" evidence="1">
    <location>
        <begin position="252"/>
        <end position="269"/>
    </location>
</feature>
<accession>A0A9X3IZT4</accession>
<dbReference type="AlphaFoldDB" id="A0A9X3IZT4"/>
<protein>
    <submittedName>
        <fullName evidence="2">Uncharacterized protein</fullName>
    </submittedName>
</protein>
<evidence type="ECO:0000313" key="3">
    <source>
        <dbReference type="Proteomes" id="UP001150924"/>
    </source>
</evidence>
<feature type="compositionally biased region" description="Basic and acidic residues" evidence="1">
    <location>
        <begin position="42"/>
        <end position="56"/>
    </location>
</feature>
<feature type="compositionally biased region" description="Pro residues" evidence="1">
    <location>
        <begin position="229"/>
        <end position="247"/>
    </location>
</feature>
<reference evidence="2" key="1">
    <citation type="submission" date="2022-11" db="EMBL/GenBank/DDBJ databases">
        <title>Minimal conservation of predation-associated metabolite biosynthetic gene clusters underscores biosynthetic potential of Myxococcota including descriptions for ten novel species: Archangium lansinium sp. nov., Myxococcus landrumus sp. nov., Nannocystis bai.</title>
        <authorList>
            <person name="Ahearne A."/>
            <person name="Stevens C."/>
            <person name="Phillips K."/>
        </authorList>
    </citation>
    <scope>NUCLEOTIDE SEQUENCE</scope>
    <source>
        <strain evidence="2">Na p29</strain>
    </source>
</reference>
<name>A0A9X3IZT4_9BACT</name>
<feature type="region of interest" description="Disordered" evidence="1">
    <location>
        <begin position="42"/>
        <end position="64"/>
    </location>
</feature>
<gene>
    <name evidence="2" type="ORF">OV079_22565</name>
</gene>
<keyword evidence="3" id="KW-1185">Reference proteome</keyword>
<comment type="caution">
    <text evidence="2">The sequence shown here is derived from an EMBL/GenBank/DDBJ whole genome shotgun (WGS) entry which is preliminary data.</text>
</comment>
<evidence type="ECO:0000256" key="1">
    <source>
        <dbReference type="SAM" id="MobiDB-lite"/>
    </source>
</evidence>
<organism evidence="2 3">
    <name type="scientific">Nannocystis pusilla</name>
    <dbReference type="NCBI Taxonomy" id="889268"/>
    <lineage>
        <taxon>Bacteria</taxon>
        <taxon>Pseudomonadati</taxon>
        <taxon>Myxococcota</taxon>
        <taxon>Polyangia</taxon>
        <taxon>Nannocystales</taxon>
        <taxon>Nannocystaceae</taxon>
        <taxon>Nannocystis</taxon>
    </lineage>
</organism>
<feature type="compositionally biased region" description="Basic and acidic residues" evidence="1">
    <location>
        <begin position="287"/>
        <end position="296"/>
    </location>
</feature>
<dbReference type="Proteomes" id="UP001150924">
    <property type="component" value="Unassembled WGS sequence"/>
</dbReference>
<evidence type="ECO:0000313" key="2">
    <source>
        <dbReference type="EMBL" id="MCY1008293.1"/>
    </source>
</evidence>
<feature type="region of interest" description="Disordered" evidence="1">
    <location>
        <begin position="217"/>
        <end position="310"/>
    </location>
</feature>
<dbReference type="EMBL" id="JAPNKE010000002">
    <property type="protein sequence ID" value="MCY1008293.1"/>
    <property type="molecule type" value="Genomic_DNA"/>
</dbReference>
<sequence>MARIEGKRRVPVKFTITRHDGIDIITPAQKFAPGQVFEVTVRESARASESRQHSRDPSSLPPAELTTRVTIAAAPLRLTQASLRAGPQAHEGVNVAAPASCSESFAAVKVPVRVVLPPELEPLRDYLLYRTRFDGRTWDRRPNLCKSFDPGRTWTGETGTDMVFAVCGPRDEDAVRRMERYGERPDFPEPGRHSVEVVVSTPDGSQTITTPAISVDLSCAPPEVSPAQPTAPPEAPAPSGPIAPADPPNHWSSAARSVNRASRGCWARRGGSGAAGRDELGAPGAPHRHEAEHQDPEDAAAQEGIDGRHLGPRALDRLRVDLHRRHRPLVFRTIGLDDVPLPVVLHLGEGRLRLHELVA</sequence>